<dbReference type="PANTHER" id="PTHR15818:SF2">
    <property type="entry name" value="G-PATCH DOMAIN AND KOW MOTIFS-CONTAINING PROTEIN"/>
    <property type="match status" value="1"/>
</dbReference>
<reference evidence="5" key="1">
    <citation type="submission" date="2020-05" db="UniProtKB">
        <authorList>
            <consortium name="EnsemblMetazoa"/>
        </authorList>
    </citation>
    <scope>IDENTIFICATION</scope>
    <source>
        <strain evidence="5">Jacobina</strain>
    </source>
</reference>
<feature type="domain" description="KOW" evidence="4">
    <location>
        <begin position="207"/>
        <end position="234"/>
    </location>
</feature>
<keyword evidence="6" id="KW-1185">Reference proteome</keyword>
<proteinExistence type="predicted"/>
<dbReference type="Pfam" id="PF00467">
    <property type="entry name" value="KOW"/>
    <property type="match status" value="1"/>
</dbReference>
<keyword evidence="2" id="KW-0539">Nucleus</keyword>
<feature type="region of interest" description="Disordered" evidence="3">
    <location>
        <begin position="264"/>
        <end position="369"/>
    </location>
</feature>
<dbReference type="InterPro" id="IPR005824">
    <property type="entry name" value="KOW"/>
</dbReference>
<dbReference type="Pfam" id="PF12656">
    <property type="entry name" value="G-patch_2"/>
    <property type="match status" value="1"/>
</dbReference>
<evidence type="ECO:0000313" key="6">
    <source>
        <dbReference type="Proteomes" id="UP000092461"/>
    </source>
</evidence>
<protein>
    <recommendedName>
        <fullName evidence="4">KOW domain-containing protein</fullName>
    </recommendedName>
</protein>
<dbReference type="AlphaFoldDB" id="A0A1B0GLJ1"/>
<dbReference type="InterPro" id="IPR014722">
    <property type="entry name" value="Rib_uL2_dom2"/>
</dbReference>
<dbReference type="EnsemblMetazoa" id="LLOJ009982-RA">
    <property type="protein sequence ID" value="LLOJ009982-PA"/>
    <property type="gene ID" value="LLOJ009982"/>
</dbReference>
<feature type="compositionally biased region" description="Basic and acidic residues" evidence="3">
    <location>
        <begin position="347"/>
        <end position="369"/>
    </location>
</feature>
<dbReference type="InterPro" id="IPR045166">
    <property type="entry name" value="Spp2-like"/>
</dbReference>
<dbReference type="PANTHER" id="PTHR15818">
    <property type="entry name" value="G PATCH AND KOW-CONTAINING"/>
    <property type="match status" value="1"/>
</dbReference>
<dbReference type="CDD" id="cd13152">
    <property type="entry name" value="KOW_GPKOW_A"/>
    <property type="match status" value="1"/>
</dbReference>
<evidence type="ECO:0000313" key="5">
    <source>
        <dbReference type="EnsemblMetazoa" id="LLOJ009982-PA"/>
    </source>
</evidence>
<feature type="region of interest" description="Disordered" evidence="3">
    <location>
        <begin position="66"/>
        <end position="100"/>
    </location>
</feature>
<dbReference type="InterPro" id="IPR041993">
    <property type="entry name" value="GPKOW_KOW1"/>
</dbReference>
<evidence type="ECO:0000256" key="3">
    <source>
        <dbReference type="SAM" id="MobiDB-lite"/>
    </source>
</evidence>
<feature type="compositionally biased region" description="Basic and acidic residues" evidence="3">
    <location>
        <begin position="89"/>
        <end position="100"/>
    </location>
</feature>
<feature type="compositionally biased region" description="Basic residues" evidence="3">
    <location>
        <begin position="317"/>
        <end position="328"/>
    </location>
</feature>
<dbReference type="Proteomes" id="UP000092461">
    <property type="component" value="Unassembled WGS sequence"/>
</dbReference>
<dbReference type="InterPro" id="IPR026822">
    <property type="entry name" value="Spp2/MOS2_G-patch"/>
</dbReference>
<comment type="subcellular location">
    <subcellularLocation>
        <location evidence="1">Nucleus</location>
    </subcellularLocation>
</comment>
<organism evidence="5 6">
    <name type="scientific">Lutzomyia longipalpis</name>
    <name type="common">Sand fly</name>
    <dbReference type="NCBI Taxonomy" id="7200"/>
    <lineage>
        <taxon>Eukaryota</taxon>
        <taxon>Metazoa</taxon>
        <taxon>Ecdysozoa</taxon>
        <taxon>Arthropoda</taxon>
        <taxon>Hexapoda</taxon>
        <taxon>Insecta</taxon>
        <taxon>Pterygota</taxon>
        <taxon>Neoptera</taxon>
        <taxon>Endopterygota</taxon>
        <taxon>Diptera</taxon>
        <taxon>Nematocera</taxon>
        <taxon>Psychodoidea</taxon>
        <taxon>Psychodidae</taxon>
        <taxon>Lutzomyia</taxon>
        <taxon>Lutzomyia</taxon>
    </lineage>
</organism>
<dbReference type="Gene3D" id="2.30.30.30">
    <property type="match status" value="1"/>
</dbReference>
<evidence type="ECO:0000259" key="4">
    <source>
        <dbReference type="SMART" id="SM00739"/>
    </source>
</evidence>
<dbReference type="SMART" id="SM00739">
    <property type="entry name" value="KOW"/>
    <property type="match status" value="1"/>
</dbReference>
<evidence type="ECO:0000256" key="1">
    <source>
        <dbReference type="ARBA" id="ARBA00004123"/>
    </source>
</evidence>
<name>A0A1B0GLJ1_LUTLO</name>
<accession>A0A1B0GLJ1</accession>
<dbReference type="VEuPathDB" id="VectorBase:LLONM1_001515"/>
<feature type="compositionally biased region" description="Basic and acidic residues" evidence="3">
    <location>
        <begin position="299"/>
        <end position="316"/>
    </location>
</feature>
<dbReference type="VEuPathDB" id="VectorBase:LLOJ009982"/>
<sequence length="369" mass="41818">MDGKKISFGFSKIVKKPQLISAPRKEEKVELIECLEGQEIKISGKTSPVVSAPLVIPLKNGTSPLDRLVQEKKSTEKPAQEAGNVENAGPKEEETLEQRAAREIIEGLQEANNADEQKTFAVPLKADELPLDGAVESTMDDYEDVPIQQFGLAMLRGMGWKDEEHKEKKIEEIVVCRPKGLGLGADKVVKSTKPQSSSSATNQEDLKVKKGAFVKILGGKFANKYGQVEGIDEETGRINVKLALGGRESISEYLVEAVTEKEYQQNRKVINVEKYEEYKKKQEDSERNKSSHHRSSSSRQEKNSRRERSRSRERQKSPKLKSKKKHRRDSSSSESADERHRRRHTSSRRDRDDDHRDSRKSSKSSHRDR</sequence>
<dbReference type="SUPFAM" id="SSF50104">
    <property type="entry name" value="Translation proteins SH3-like domain"/>
    <property type="match status" value="1"/>
</dbReference>
<dbReference type="GO" id="GO:0000398">
    <property type="term" value="P:mRNA splicing, via spliceosome"/>
    <property type="evidence" value="ECO:0007669"/>
    <property type="project" value="InterPro"/>
</dbReference>
<feature type="compositionally biased region" description="Basic and acidic residues" evidence="3">
    <location>
        <begin position="68"/>
        <end position="79"/>
    </location>
</feature>
<dbReference type="GO" id="GO:0005681">
    <property type="term" value="C:spliceosomal complex"/>
    <property type="evidence" value="ECO:0007669"/>
    <property type="project" value="TreeGrafter"/>
</dbReference>
<evidence type="ECO:0000256" key="2">
    <source>
        <dbReference type="ARBA" id="ARBA00023242"/>
    </source>
</evidence>
<dbReference type="EMBL" id="AJWK01035078">
    <property type="status" value="NOT_ANNOTATED_CDS"/>
    <property type="molecule type" value="Genomic_DNA"/>
</dbReference>
<feature type="compositionally biased region" description="Basic and acidic residues" evidence="3">
    <location>
        <begin position="264"/>
        <end position="289"/>
    </location>
</feature>
<dbReference type="InterPro" id="IPR008991">
    <property type="entry name" value="Translation_prot_SH3-like_sf"/>
</dbReference>